<evidence type="ECO:0000313" key="1">
    <source>
        <dbReference type="EMBL" id="WWM68927.1"/>
    </source>
</evidence>
<protein>
    <submittedName>
        <fullName evidence="1">Uncharacterized protein</fullName>
    </submittedName>
</protein>
<organism evidence="1 2">
    <name type="scientific">Pseudomonas benzopyrenica</name>
    <dbReference type="NCBI Taxonomy" id="2993566"/>
    <lineage>
        <taxon>Bacteria</taxon>
        <taxon>Pseudomonadati</taxon>
        <taxon>Pseudomonadota</taxon>
        <taxon>Gammaproteobacteria</taxon>
        <taxon>Pseudomonadales</taxon>
        <taxon>Pseudomonadaceae</taxon>
        <taxon>Pseudomonas</taxon>
    </lineage>
</organism>
<reference evidence="1 2" key="1">
    <citation type="submission" date="2024-02" db="EMBL/GenBank/DDBJ databases">
        <title>The whole genome sequence of Pseudomonas benzopyrenica MLY92.</title>
        <authorList>
            <person name="Liu Y."/>
        </authorList>
    </citation>
    <scope>NUCLEOTIDE SEQUENCE [LARGE SCALE GENOMIC DNA]</scope>
    <source>
        <strain evidence="1 2">MLY92</strain>
    </source>
</reference>
<dbReference type="EMBL" id="CP145723">
    <property type="protein sequence ID" value="WWM68927.1"/>
    <property type="molecule type" value="Genomic_DNA"/>
</dbReference>
<accession>A0ABZ2FZA6</accession>
<dbReference type="Proteomes" id="UP001372714">
    <property type="component" value="Chromosome"/>
</dbReference>
<dbReference type="RefSeq" id="WP_338547291.1">
    <property type="nucleotide sequence ID" value="NZ_CP145723.1"/>
</dbReference>
<gene>
    <name evidence="1" type="ORF">V6W80_11840</name>
</gene>
<proteinExistence type="predicted"/>
<keyword evidence="2" id="KW-1185">Reference proteome</keyword>
<evidence type="ECO:0000313" key="2">
    <source>
        <dbReference type="Proteomes" id="UP001372714"/>
    </source>
</evidence>
<sequence length="155" mass="17603">MPGGAPPRRRLEIRGELLTLREIAERYDIPYRAIHDRYYAQCLEGEDLIKPLRKTATEIIDACKATGLSLGAIRYRKLTGKDLYAPARPRLSAEELGLLAQISRETGIPRNVLSTRYHRGWRGAKLRKPVRGRICKSIDRGLDDWVPGSRPRKSA</sequence>
<name>A0ABZ2FZA6_9PSED</name>